<dbReference type="InterPro" id="IPR000073">
    <property type="entry name" value="AB_hydrolase_1"/>
</dbReference>
<dbReference type="Gene3D" id="3.40.50.1820">
    <property type="entry name" value="alpha/beta hydrolase"/>
    <property type="match status" value="1"/>
</dbReference>
<dbReference type="Pfam" id="PF00561">
    <property type="entry name" value="Abhydrolase_1"/>
    <property type="match status" value="1"/>
</dbReference>
<protein>
    <submittedName>
        <fullName evidence="2">Alpha/beta hydrolase</fullName>
    </submittedName>
</protein>
<sequence length="272" mass="30118">MTEAEALQDFSRAGVAYKEIDTNKGSEAAIHSVSVGCPGNTEKDVLVFIHGSPGNWIHFWRYMKDPDLLSTFCMIGLDRPGFGSSPGPLPDVDGQAKRILNSLYSILSKTPKRKLVLVGHSYGGPVAARIAALEENGVTHLVLLAAALDPEKEELKWYNRAANTGLARSILPADLLTSNMEMLPMKEQLLAIESDWKKLKAEVYIVQGGQDTLVSPENLDFARRMFPSRSILREIYLPEEGHFLPWKNFSTVKGLLLEISEKRNSAPSPQEK</sequence>
<reference evidence="2" key="1">
    <citation type="journal article" date="2019" name="PLoS Negl. Trop. Dis.">
        <title>Revisiting the worldwide diversity of Leptospira species in the environment.</title>
        <authorList>
            <person name="Vincent A.T."/>
            <person name="Schiettekatte O."/>
            <person name="Bourhy P."/>
            <person name="Veyrier F.J."/>
            <person name="Picardeau M."/>
        </authorList>
    </citation>
    <scope>NUCLEOTIDE SEQUENCE [LARGE SCALE GENOMIC DNA]</scope>
    <source>
        <strain evidence="2">SCS5</strain>
    </source>
</reference>
<evidence type="ECO:0000313" key="3">
    <source>
        <dbReference type="Proteomes" id="UP000297855"/>
    </source>
</evidence>
<dbReference type="AlphaFoldDB" id="A0A4V3JEN0"/>
<accession>A0A4V3JEN0</accession>
<evidence type="ECO:0000259" key="1">
    <source>
        <dbReference type="Pfam" id="PF00561"/>
    </source>
</evidence>
<keyword evidence="3" id="KW-1185">Reference proteome</keyword>
<name>A0A4V3JEN0_9LEPT</name>
<comment type="caution">
    <text evidence="2">The sequence shown here is derived from an EMBL/GenBank/DDBJ whole genome shotgun (WGS) entry which is preliminary data.</text>
</comment>
<dbReference type="OrthoDB" id="9779853at2"/>
<dbReference type="SUPFAM" id="SSF53474">
    <property type="entry name" value="alpha/beta-Hydrolases"/>
    <property type="match status" value="1"/>
</dbReference>
<dbReference type="Proteomes" id="UP000297855">
    <property type="component" value="Unassembled WGS sequence"/>
</dbReference>
<dbReference type="EMBL" id="RQEV01000008">
    <property type="protein sequence ID" value="TGK19436.1"/>
    <property type="molecule type" value="Genomic_DNA"/>
</dbReference>
<dbReference type="PANTHER" id="PTHR43689">
    <property type="entry name" value="HYDROLASE"/>
    <property type="match status" value="1"/>
</dbReference>
<dbReference type="InterPro" id="IPR029058">
    <property type="entry name" value="AB_hydrolase_fold"/>
</dbReference>
<proteinExistence type="predicted"/>
<gene>
    <name evidence="2" type="ORF">EHO61_08005</name>
</gene>
<organism evidence="2 3">
    <name type="scientific">Leptospira fluminis</name>
    <dbReference type="NCBI Taxonomy" id="2484979"/>
    <lineage>
        <taxon>Bacteria</taxon>
        <taxon>Pseudomonadati</taxon>
        <taxon>Spirochaetota</taxon>
        <taxon>Spirochaetia</taxon>
        <taxon>Leptospirales</taxon>
        <taxon>Leptospiraceae</taxon>
        <taxon>Leptospira</taxon>
    </lineage>
</organism>
<evidence type="ECO:0000313" key="2">
    <source>
        <dbReference type="EMBL" id="TGK19436.1"/>
    </source>
</evidence>
<dbReference type="GO" id="GO:0016787">
    <property type="term" value="F:hydrolase activity"/>
    <property type="evidence" value="ECO:0007669"/>
    <property type="project" value="UniProtKB-KW"/>
</dbReference>
<dbReference type="PANTHER" id="PTHR43689:SF8">
    <property type="entry name" value="ALPHA_BETA-HYDROLASES SUPERFAMILY PROTEIN"/>
    <property type="match status" value="1"/>
</dbReference>
<feature type="domain" description="AB hydrolase-1" evidence="1">
    <location>
        <begin position="45"/>
        <end position="163"/>
    </location>
</feature>
<keyword evidence="2" id="KW-0378">Hydrolase</keyword>